<organism evidence="1 2">
    <name type="scientific">Novipirellula artificiosorum</name>
    <dbReference type="NCBI Taxonomy" id="2528016"/>
    <lineage>
        <taxon>Bacteria</taxon>
        <taxon>Pseudomonadati</taxon>
        <taxon>Planctomycetota</taxon>
        <taxon>Planctomycetia</taxon>
        <taxon>Pirellulales</taxon>
        <taxon>Pirellulaceae</taxon>
        <taxon>Novipirellula</taxon>
    </lineage>
</organism>
<sequence length="106" mass="11682">MAMMATATLCVDAHVFVVARQFGTLLCSLAAIRCHWVSSNLSSVVPRSGLCRRQWQFGCGACEQVLRLKTISIPLRRYVSAFRAGVCAVLAQTLRTLAFPPFKFDS</sequence>
<accession>A0A5C6DKU2</accession>
<protein>
    <submittedName>
        <fullName evidence="1">Uncharacterized protein</fullName>
    </submittedName>
</protein>
<evidence type="ECO:0000313" key="2">
    <source>
        <dbReference type="Proteomes" id="UP000319143"/>
    </source>
</evidence>
<dbReference type="Proteomes" id="UP000319143">
    <property type="component" value="Unassembled WGS sequence"/>
</dbReference>
<comment type="caution">
    <text evidence="1">The sequence shown here is derived from an EMBL/GenBank/DDBJ whole genome shotgun (WGS) entry which is preliminary data.</text>
</comment>
<dbReference type="AlphaFoldDB" id="A0A5C6DKU2"/>
<reference evidence="1 2" key="1">
    <citation type="submission" date="2019-02" db="EMBL/GenBank/DDBJ databases">
        <title>Deep-cultivation of Planctomycetes and their phenomic and genomic characterization uncovers novel biology.</title>
        <authorList>
            <person name="Wiegand S."/>
            <person name="Jogler M."/>
            <person name="Boedeker C."/>
            <person name="Pinto D."/>
            <person name="Vollmers J."/>
            <person name="Rivas-Marin E."/>
            <person name="Kohn T."/>
            <person name="Peeters S.H."/>
            <person name="Heuer A."/>
            <person name="Rast P."/>
            <person name="Oberbeckmann S."/>
            <person name="Bunk B."/>
            <person name="Jeske O."/>
            <person name="Meyerdierks A."/>
            <person name="Storesund J.E."/>
            <person name="Kallscheuer N."/>
            <person name="Luecker S."/>
            <person name="Lage O.M."/>
            <person name="Pohl T."/>
            <person name="Merkel B.J."/>
            <person name="Hornburger P."/>
            <person name="Mueller R.-W."/>
            <person name="Bruemmer F."/>
            <person name="Labrenz M."/>
            <person name="Spormann A.M."/>
            <person name="Op Den Camp H."/>
            <person name="Overmann J."/>
            <person name="Amann R."/>
            <person name="Jetten M.S.M."/>
            <person name="Mascher T."/>
            <person name="Medema M.H."/>
            <person name="Devos D.P."/>
            <person name="Kaster A.-K."/>
            <person name="Ovreas L."/>
            <person name="Rohde M."/>
            <person name="Galperin M.Y."/>
            <person name="Jogler C."/>
        </authorList>
    </citation>
    <scope>NUCLEOTIDE SEQUENCE [LARGE SCALE GENOMIC DNA]</scope>
    <source>
        <strain evidence="1 2">Poly41</strain>
    </source>
</reference>
<evidence type="ECO:0000313" key="1">
    <source>
        <dbReference type="EMBL" id="TWU37212.1"/>
    </source>
</evidence>
<name>A0A5C6DKU2_9BACT</name>
<gene>
    <name evidence="1" type="ORF">Poly41_33400</name>
</gene>
<proteinExistence type="predicted"/>
<keyword evidence="2" id="KW-1185">Reference proteome</keyword>
<dbReference type="EMBL" id="SJPV01000005">
    <property type="protein sequence ID" value="TWU37212.1"/>
    <property type="molecule type" value="Genomic_DNA"/>
</dbReference>